<comment type="caution">
    <text evidence="14">The sequence shown here is derived from an EMBL/GenBank/DDBJ whole genome shotgun (WGS) entry which is preliminary data.</text>
</comment>
<feature type="compositionally biased region" description="Basic and acidic residues" evidence="12">
    <location>
        <begin position="45"/>
        <end position="60"/>
    </location>
</feature>
<evidence type="ECO:0000256" key="3">
    <source>
        <dbReference type="ARBA" id="ARBA00022527"/>
    </source>
</evidence>
<organism evidence="14 15">
    <name type="scientific">Cirrhinus molitorella</name>
    <name type="common">mud carp</name>
    <dbReference type="NCBI Taxonomy" id="172907"/>
    <lineage>
        <taxon>Eukaryota</taxon>
        <taxon>Metazoa</taxon>
        <taxon>Chordata</taxon>
        <taxon>Craniata</taxon>
        <taxon>Vertebrata</taxon>
        <taxon>Euteleostomi</taxon>
        <taxon>Actinopterygii</taxon>
        <taxon>Neopterygii</taxon>
        <taxon>Teleostei</taxon>
        <taxon>Ostariophysi</taxon>
        <taxon>Cypriniformes</taxon>
        <taxon>Cyprinidae</taxon>
        <taxon>Labeoninae</taxon>
        <taxon>Labeonini</taxon>
        <taxon>Cirrhinus</taxon>
    </lineage>
</organism>
<dbReference type="PROSITE" id="PS00108">
    <property type="entry name" value="PROTEIN_KINASE_ST"/>
    <property type="match status" value="1"/>
</dbReference>
<evidence type="ECO:0000256" key="5">
    <source>
        <dbReference type="ARBA" id="ARBA00022741"/>
    </source>
</evidence>
<evidence type="ECO:0000256" key="9">
    <source>
        <dbReference type="ARBA" id="ARBA00048679"/>
    </source>
</evidence>
<evidence type="ECO:0000256" key="1">
    <source>
        <dbReference type="ARBA" id="ARBA00005505"/>
    </source>
</evidence>
<evidence type="ECO:0000256" key="12">
    <source>
        <dbReference type="SAM" id="MobiDB-lite"/>
    </source>
</evidence>
<keyword evidence="4" id="KW-0808">Transferase</keyword>
<dbReference type="PROSITE" id="PS50011">
    <property type="entry name" value="PROTEIN_KINASE_DOM"/>
    <property type="match status" value="1"/>
</dbReference>
<dbReference type="PROSITE" id="PS00107">
    <property type="entry name" value="PROTEIN_KINASE_ATP"/>
    <property type="match status" value="1"/>
</dbReference>
<accession>A0ABR3N256</accession>
<dbReference type="Proteomes" id="UP001558613">
    <property type="component" value="Unassembled WGS sequence"/>
</dbReference>
<dbReference type="EC" id="2.7.11.1" evidence="2"/>
<dbReference type="InterPro" id="IPR017441">
    <property type="entry name" value="Protein_kinase_ATP_BS"/>
</dbReference>
<keyword evidence="7 10" id="KW-0067">ATP-binding</keyword>
<sequence>MAKIHPHQLDETPVGSGETGVWRKEAGREEKKRNKCFWRWPFGRGESDGGKKEGGMEEKKKKCFWRWPGGPGKTDGGIKEAEKEEKKKKSFLRWPVLSFPRSKTAKYDLVKAEKEFKSVVGTYRRHDNALTSEVPAAVEEQPKQDVLDKALTSEVPPAVEEQPKQDVLDKAPTSKVPPAVEEQPEQDVLDKGYIMRRYEIGPKLGEGGFGLVYAGTRREDGLKVAVKFSVKAPDMLYITVPGHPKRLPLEIGLTLMANKGSSAPEIIKLLDWQEDTDQFIMVMERPFPCMDLFSFMELHGGTLHERTARRIMWQVVRAANACCENGVFHRDIKLENLLVNPDTMEVKLIDFGCGTLMKKVAYKVFCGTREYFPPEFKFTGKYYAKPTTVWLLGILLFEMVCGYLPSAEDLFMTTANIWTSPGLSQKCCELICDCLQPKPKKRLALEKMHLHDWFKVQSRELRGHGLRHGENIRK</sequence>
<gene>
    <name evidence="14" type="ORF">QQF64_029990</name>
</gene>
<dbReference type="SUPFAM" id="SSF56112">
    <property type="entry name" value="Protein kinase-like (PK-like)"/>
    <property type="match status" value="1"/>
</dbReference>
<evidence type="ECO:0000256" key="8">
    <source>
        <dbReference type="ARBA" id="ARBA00047899"/>
    </source>
</evidence>
<protein>
    <recommendedName>
        <fullName evidence="2">non-specific serine/threonine protein kinase</fullName>
        <ecNumber evidence="2">2.7.11.1</ecNumber>
    </recommendedName>
</protein>
<evidence type="ECO:0000259" key="13">
    <source>
        <dbReference type="PROSITE" id="PS50011"/>
    </source>
</evidence>
<comment type="catalytic activity">
    <reaction evidence="8">
        <text>L-threonyl-[protein] + ATP = O-phospho-L-threonyl-[protein] + ADP + H(+)</text>
        <dbReference type="Rhea" id="RHEA:46608"/>
        <dbReference type="Rhea" id="RHEA-COMP:11060"/>
        <dbReference type="Rhea" id="RHEA-COMP:11605"/>
        <dbReference type="ChEBI" id="CHEBI:15378"/>
        <dbReference type="ChEBI" id="CHEBI:30013"/>
        <dbReference type="ChEBI" id="CHEBI:30616"/>
        <dbReference type="ChEBI" id="CHEBI:61977"/>
        <dbReference type="ChEBI" id="CHEBI:456216"/>
        <dbReference type="EC" id="2.7.11.1"/>
    </reaction>
</comment>
<dbReference type="SMART" id="SM00220">
    <property type="entry name" value="S_TKc"/>
    <property type="match status" value="1"/>
</dbReference>
<evidence type="ECO:0000256" key="6">
    <source>
        <dbReference type="ARBA" id="ARBA00022777"/>
    </source>
</evidence>
<dbReference type="EMBL" id="JAYMGO010000007">
    <property type="protein sequence ID" value="KAL1270974.1"/>
    <property type="molecule type" value="Genomic_DNA"/>
</dbReference>
<evidence type="ECO:0000256" key="10">
    <source>
        <dbReference type="PROSITE-ProRule" id="PRU10141"/>
    </source>
</evidence>
<proteinExistence type="inferred from homology"/>
<feature type="domain" description="Protein kinase" evidence="13">
    <location>
        <begin position="198"/>
        <end position="454"/>
    </location>
</feature>
<keyword evidence="6" id="KW-0418">Kinase</keyword>
<dbReference type="PANTHER" id="PTHR22984">
    <property type="entry name" value="SERINE/THREONINE-PROTEIN KINASE PIM"/>
    <property type="match status" value="1"/>
</dbReference>
<comment type="similarity">
    <text evidence="1">Belongs to the protein kinase superfamily. CAMK Ser/Thr protein kinase family. PIM subfamily.</text>
</comment>
<dbReference type="CDD" id="cd14005">
    <property type="entry name" value="STKc_PIM"/>
    <property type="match status" value="1"/>
</dbReference>
<feature type="region of interest" description="Disordered" evidence="12">
    <location>
        <begin position="1"/>
        <end position="26"/>
    </location>
</feature>
<dbReference type="InterPro" id="IPR000719">
    <property type="entry name" value="Prot_kinase_dom"/>
</dbReference>
<evidence type="ECO:0000313" key="15">
    <source>
        <dbReference type="Proteomes" id="UP001558613"/>
    </source>
</evidence>
<comment type="catalytic activity">
    <reaction evidence="9">
        <text>L-seryl-[protein] + ATP = O-phospho-L-seryl-[protein] + ADP + H(+)</text>
        <dbReference type="Rhea" id="RHEA:17989"/>
        <dbReference type="Rhea" id="RHEA-COMP:9863"/>
        <dbReference type="Rhea" id="RHEA-COMP:11604"/>
        <dbReference type="ChEBI" id="CHEBI:15378"/>
        <dbReference type="ChEBI" id="CHEBI:29999"/>
        <dbReference type="ChEBI" id="CHEBI:30616"/>
        <dbReference type="ChEBI" id="CHEBI:83421"/>
        <dbReference type="ChEBI" id="CHEBI:456216"/>
        <dbReference type="EC" id="2.7.11.1"/>
    </reaction>
</comment>
<feature type="region of interest" description="Disordered" evidence="12">
    <location>
        <begin position="45"/>
        <end position="80"/>
    </location>
</feature>
<dbReference type="Gene3D" id="1.10.510.10">
    <property type="entry name" value="Transferase(Phosphotransferase) domain 1"/>
    <property type="match status" value="1"/>
</dbReference>
<dbReference type="PANTHER" id="PTHR22984:SF11">
    <property type="entry name" value="AURORA KINASE-RELATED"/>
    <property type="match status" value="1"/>
</dbReference>
<dbReference type="Pfam" id="PF00069">
    <property type="entry name" value="Pkinase"/>
    <property type="match status" value="1"/>
</dbReference>
<dbReference type="InterPro" id="IPR011009">
    <property type="entry name" value="Kinase-like_dom_sf"/>
</dbReference>
<feature type="region of interest" description="Disordered" evidence="12">
    <location>
        <begin position="154"/>
        <end position="183"/>
    </location>
</feature>
<feature type="binding site" evidence="10">
    <location>
        <position position="227"/>
    </location>
    <ligand>
        <name>ATP</name>
        <dbReference type="ChEBI" id="CHEBI:30616"/>
    </ligand>
</feature>
<keyword evidence="15" id="KW-1185">Reference proteome</keyword>
<evidence type="ECO:0000256" key="7">
    <source>
        <dbReference type="ARBA" id="ARBA00022840"/>
    </source>
</evidence>
<dbReference type="InterPro" id="IPR051138">
    <property type="entry name" value="PIM_Ser/Thr_kinase"/>
</dbReference>
<keyword evidence="3 11" id="KW-0723">Serine/threonine-protein kinase</keyword>
<evidence type="ECO:0000256" key="4">
    <source>
        <dbReference type="ARBA" id="ARBA00022679"/>
    </source>
</evidence>
<evidence type="ECO:0000256" key="11">
    <source>
        <dbReference type="RuleBase" id="RU000304"/>
    </source>
</evidence>
<reference evidence="14 15" key="1">
    <citation type="submission" date="2023-09" db="EMBL/GenBank/DDBJ databases">
        <authorList>
            <person name="Wang M."/>
        </authorList>
    </citation>
    <scope>NUCLEOTIDE SEQUENCE [LARGE SCALE GENOMIC DNA]</scope>
    <source>
        <strain evidence="14">GT-2023</strain>
        <tissue evidence="14">Liver</tissue>
    </source>
</reference>
<evidence type="ECO:0000256" key="2">
    <source>
        <dbReference type="ARBA" id="ARBA00012513"/>
    </source>
</evidence>
<dbReference type="Gene3D" id="3.30.200.20">
    <property type="entry name" value="Phosphorylase Kinase, domain 1"/>
    <property type="match status" value="1"/>
</dbReference>
<name>A0ABR3N256_9TELE</name>
<keyword evidence="5 10" id="KW-0547">Nucleotide-binding</keyword>
<dbReference type="InterPro" id="IPR008271">
    <property type="entry name" value="Ser/Thr_kinase_AS"/>
</dbReference>
<evidence type="ECO:0000313" key="14">
    <source>
        <dbReference type="EMBL" id="KAL1270974.1"/>
    </source>
</evidence>